<dbReference type="FunFam" id="3.40.50.300:FF:001329">
    <property type="entry name" value="Small GTP-binding protein, putative"/>
    <property type="match status" value="1"/>
</dbReference>
<dbReference type="PANTHER" id="PTHR47978">
    <property type="match status" value="1"/>
</dbReference>
<dbReference type="SMART" id="SM00174">
    <property type="entry name" value="RHO"/>
    <property type="match status" value="1"/>
</dbReference>
<dbReference type="CDD" id="cd00154">
    <property type="entry name" value="Rab"/>
    <property type="match status" value="1"/>
</dbReference>
<proteinExistence type="inferred from homology"/>
<dbReference type="NCBIfam" id="TIGR00231">
    <property type="entry name" value="small_GTP"/>
    <property type="match status" value="1"/>
</dbReference>
<dbReference type="Pfam" id="PF00071">
    <property type="entry name" value="Ras"/>
    <property type="match status" value="1"/>
</dbReference>
<gene>
    <name evidence="3" type="ORF">TTEB3V08_LOCUS8335</name>
</gene>
<evidence type="ECO:0000256" key="2">
    <source>
        <dbReference type="ARBA" id="ARBA00022741"/>
    </source>
</evidence>
<comment type="similarity">
    <text evidence="1">Belongs to the small GTPase superfamily. Rab family.</text>
</comment>
<keyword evidence="2" id="KW-0547">Nucleotide-binding</keyword>
<dbReference type="Gene3D" id="3.40.50.300">
    <property type="entry name" value="P-loop containing nucleotide triphosphate hydrolases"/>
    <property type="match status" value="1"/>
</dbReference>
<accession>A0A7R9ILJ5</accession>
<dbReference type="InterPro" id="IPR001806">
    <property type="entry name" value="Small_GTPase"/>
</dbReference>
<dbReference type="InterPro" id="IPR027417">
    <property type="entry name" value="P-loop_NTPase"/>
</dbReference>
<dbReference type="PROSITE" id="PS51419">
    <property type="entry name" value="RAB"/>
    <property type="match status" value="1"/>
</dbReference>
<dbReference type="AlphaFoldDB" id="A0A7R9ILJ5"/>
<evidence type="ECO:0000313" key="3">
    <source>
        <dbReference type="EMBL" id="CAD7460405.1"/>
    </source>
</evidence>
<protein>
    <submittedName>
        <fullName evidence="3">Uncharacterized protein</fullName>
    </submittedName>
</protein>
<dbReference type="SUPFAM" id="SSF52540">
    <property type="entry name" value="P-loop containing nucleoside triphosphate hydrolases"/>
    <property type="match status" value="1"/>
</dbReference>
<dbReference type="PRINTS" id="PR00449">
    <property type="entry name" value="RASTRNSFRMNG"/>
</dbReference>
<dbReference type="EMBL" id="OE003677">
    <property type="protein sequence ID" value="CAD7460405.1"/>
    <property type="molecule type" value="Genomic_DNA"/>
</dbReference>
<sequence length="343" mass="38387">MASVKVPEQKVILCGEYGVGKSSLFRRYATNSFVTATDRQSTLGLDHFDKGYKVGGKEIRLWDTGGMERVASITSSYYKFAEAAILVFALDNAASFHVLSQHLLDIVTYAENAKIFLCGNKSDLEGQTPQVTDSDMENFCALVLDLSKDTEWLHCPANQKDRIQTTLMCQSTLVQSTISSEFENDASEQCHNLISATYKTSCKTGEGIEEMFTDIAQHLVESNRSRLELQTMDKKSFKITPPDDTNFRYIGNTWIMSKEKLWRPGGLNDVVFGLGEGKFKKPTPPHIMGRFDLVNTQGTYTKNDDTRTETMGDIVLGYSYTCDLVAEAKSTHSGFRHTMPCFI</sequence>
<evidence type="ECO:0000256" key="1">
    <source>
        <dbReference type="ARBA" id="ARBA00006270"/>
    </source>
</evidence>
<name>A0A7R9ILJ5_9NEOP</name>
<reference evidence="3" key="1">
    <citation type="submission" date="2020-11" db="EMBL/GenBank/DDBJ databases">
        <authorList>
            <person name="Tran Van P."/>
        </authorList>
    </citation>
    <scope>NUCLEOTIDE SEQUENCE</scope>
</reference>
<dbReference type="GO" id="GO:0005525">
    <property type="term" value="F:GTP binding"/>
    <property type="evidence" value="ECO:0007669"/>
    <property type="project" value="InterPro"/>
</dbReference>
<dbReference type="SMART" id="SM00173">
    <property type="entry name" value="RAS"/>
    <property type="match status" value="1"/>
</dbReference>
<organism evidence="3">
    <name type="scientific">Timema tahoe</name>
    <dbReference type="NCBI Taxonomy" id="61484"/>
    <lineage>
        <taxon>Eukaryota</taxon>
        <taxon>Metazoa</taxon>
        <taxon>Ecdysozoa</taxon>
        <taxon>Arthropoda</taxon>
        <taxon>Hexapoda</taxon>
        <taxon>Insecta</taxon>
        <taxon>Pterygota</taxon>
        <taxon>Neoptera</taxon>
        <taxon>Polyneoptera</taxon>
        <taxon>Phasmatodea</taxon>
        <taxon>Timematodea</taxon>
        <taxon>Timematoidea</taxon>
        <taxon>Timematidae</taxon>
        <taxon>Timema</taxon>
    </lineage>
</organism>
<dbReference type="SMART" id="SM00175">
    <property type="entry name" value="RAB"/>
    <property type="match status" value="1"/>
</dbReference>
<dbReference type="InterPro" id="IPR005225">
    <property type="entry name" value="Small_GTP-bd"/>
</dbReference>
<dbReference type="GO" id="GO:0003924">
    <property type="term" value="F:GTPase activity"/>
    <property type="evidence" value="ECO:0007669"/>
    <property type="project" value="InterPro"/>
</dbReference>